<dbReference type="OrthoDB" id="432234at2759"/>
<proteinExistence type="inferred from homology"/>
<dbReference type="GO" id="GO:0043139">
    <property type="term" value="F:5'-3' DNA helicase activity"/>
    <property type="evidence" value="ECO:0007669"/>
    <property type="project" value="UniProtKB-EC"/>
</dbReference>
<keyword evidence="1" id="KW-0234">DNA repair</keyword>
<dbReference type="GO" id="GO:0000723">
    <property type="term" value="P:telomere maintenance"/>
    <property type="evidence" value="ECO:0007669"/>
    <property type="project" value="InterPro"/>
</dbReference>
<evidence type="ECO:0000256" key="1">
    <source>
        <dbReference type="RuleBase" id="RU363044"/>
    </source>
</evidence>
<dbReference type="InterPro" id="IPR027417">
    <property type="entry name" value="P-loop_NTPase"/>
</dbReference>
<dbReference type="EC" id="5.6.2.3" evidence="1"/>
<feature type="compositionally biased region" description="Acidic residues" evidence="2">
    <location>
        <begin position="269"/>
        <end position="283"/>
    </location>
</feature>
<dbReference type="GO" id="GO:0016887">
    <property type="term" value="F:ATP hydrolysis activity"/>
    <property type="evidence" value="ECO:0007669"/>
    <property type="project" value="RHEA"/>
</dbReference>
<dbReference type="InterPro" id="IPR010285">
    <property type="entry name" value="DNA_helicase_pif1-like_DEAD"/>
</dbReference>
<evidence type="ECO:0000313" key="5">
    <source>
        <dbReference type="Proteomes" id="UP000290288"/>
    </source>
</evidence>
<sequence>MANSLTSKVEIGGPMASLYLLGNPDRYSSHSFVPLYWRQYVASVMRTWEAASSSAYNEGSLSDPKVYASFKAPAGTGREEISDVQDDVDLDSERDNQDNVLVTRTSTKFVSRSHVDDYALRPLELEHICVYDWVQCAVRKTRREIADTKTNFFRYAPGHPLQDSHIVVYNERRMSSVIPNLTGGYLPRHDGEDKEAYSCSMLALFAPWRTGLELRLDHQTWTAAFDAFPFGIRHRQIVDNLKIRYECYDARDDFHAQLRLRLAAQQAPDGDEPDNVDTDEEGDIYPSDALNFDEADMLNEESVGVWMKRRQEQMKDAEDALYTAGWVIDGCASDVQSGLTPAFSPDCLLPASKWKELLNFERKKALALRSSLPSSNTLEDDMDIDFSHHNDARVIPGSYLLSDFKLNDINVKTHMVKTVTRFKLNKEQERAFRIVANHSVSIDPNPLQMYIGGMGGTGKSTVIDALKSWFHERGESYRMIVLAPTGAAASIIGGSTYHSYLGVKTGERRAAGSGDDRSLDDARKRMLGVAYIFLDEISMVSCQDFYLIDLRLKDITKVHDLPFGGLSVIVAGDFAQLPPAKGQTLYSGEVAKIQSPRQVQKDQENTIGLLLWHQFTTVVILRKNMRQDTDSPEDTRLRTALEHMRFKDCTADDLEFLRSRIPAYNNAIDMTDSAWKNVSVITAWNTHKDQINAMNAVRFARESGKTLHYFYSVDKESQAVGADRAQRPSRVLLSQANIYLLASPCALTCL</sequence>
<dbReference type="Pfam" id="PF05970">
    <property type="entry name" value="PIF1"/>
    <property type="match status" value="1"/>
</dbReference>
<dbReference type="GO" id="GO:0005524">
    <property type="term" value="F:ATP binding"/>
    <property type="evidence" value="ECO:0007669"/>
    <property type="project" value="UniProtKB-KW"/>
</dbReference>
<dbReference type="SUPFAM" id="SSF52540">
    <property type="entry name" value="P-loop containing nucleoside triphosphate hydrolases"/>
    <property type="match status" value="1"/>
</dbReference>
<comment type="catalytic activity">
    <reaction evidence="1">
        <text>ATP + H2O = ADP + phosphate + H(+)</text>
        <dbReference type="Rhea" id="RHEA:13065"/>
        <dbReference type="ChEBI" id="CHEBI:15377"/>
        <dbReference type="ChEBI" id="CHEBI:15378"/>
        <dbReference type="ChEBI" id="CHEBI:30616"/>
        <dbReference type="ChEBI" id="CHEBI:43474"/>
        <dbReference type="ChEBI" id="CHEBI:456216"/>
        <dbReference type="EC" id="5.6.2.3"/>
    </reaction>
</comment>
<feature type="region of interest" description="Disordered" evidence="2">
    <location>
        <begin position="264"/>
        <end position="283"/>
    </location>
</feature>
<dbReference type="EMBL" id="SDEE01000825">
    <property type="protein sequence ID" value="RXW13813.1"/>
    <property type="molecule type" value="Genomic_DNA"/>
</dbReference>
<reference evidence="4 5" key="1">
    <citation type="submission" date="2019-01" db="EMBL/GenBank/DDBJ databases">
        <title>Draft genome sequence of Psathyrella aberdarensis IHI B618.</title>
        <authorList>
            <person name="Buettner E."/>
            <person name="Kellner H."/>
        </authorList>
    </citation>
    <scope>NUCLEOTIDE SEQUENCE [LARGE SCALE GENOMIC DNA]</scope>
    <source>
        <strain evidence="4 5">IHI B618</strain>
    </source>
</reference>
<comment type="caution">
    <text evidence="4">The sequence shown here is derived from an EMBL/GenBank/DDBJ whole genome shotgun (WGS) entry which is preliminary data.</text>
</comment>
<keyword evidence="5" id="KW-1185">Reference proteome</keyword>
<accession>A0A4Q2D3G3</accession>
<dbReference type="InterPro" id="IPR051055">
    <property type="entry name" value="PIF1_helicase"/>
</dbReference>
<dbReference type="GO" id="GO:0006310">
    <property type="term" value="P:DNA recombination"/>
    <property type="evidence" value="ECO:0007669"/>
    <property type="project" value="UniProtKB-KW"/>
</dbReference>
<feature type="domain" description="DNA helicase Pif1-like DEAD-box helicase" evidence="3">
    <location>
        <begin position="423"/>
        <end position="635"/>
    </location>
</feature>
<dbReference type="STRING" id="2316362.A0A4Q2D3G3"/>
<comment type="similarity">
    <text evidence="1">Belongs to the helicase family.</text>
</comment>
<keyword evidence="1" id="KW-0233">DNA recombination</keyword>
<dbReference type="Gene3D" id="3.40.50.300">
    <property type="entry name" value="P-loop containing nucleotide triphosphate hydrolases"/>
    <property type="match status" value="1"/>
</dbReference>
<keyword evidence="1" id="KW-0547">Nucleotide-binding</keyword>
<keyword evidence="1" id="KW-0227">DNA damage</keyword>
<keyword evidence="1" id="KW-0378">Hydrolase</keyword>
<dbReference type="GO" id="GO:0006281">
    <property type="term" value="P:DNA repair"/>
    <property type="evidence" value="ECO:0007669"/>
    <property type="project" value="UniProtKB-KW"/>
</dbReference>
<evidence type="ECO:0000256" key="2">
    <source>
        <dbReference type="SAM" id="MobiDB-lite"/>
    </source>
</evidence>
<dbReference type="AlphaFoldDB" id="A0A4Q2D3G3"/>
<keyword evidence="1" id="KW-0067">ATP-binding</keyword>
<gene>
    <name evidence="4" type="ORF">EST38_g12040</name>
</gene>
<keyword evidence="1" id="KW-0347">Helicase</keyword>
<dbReference type="Proteomes" id="UP000290288">
    <property type="component" value="Unassembled WGS sequence"/>
</dbReference>
<evidence type="ECO:0000313" key="4">
    <source>
        <dbReference type="EMBL" id="RXW13813.1"/>
    </source>
</evidence>
<comment type="cofactor">
    <cofactor evidence="1">
        <name>Mg(2+)</name>
        <dbReference type="ChEBI" id="CHEBI:18420"/>
    </cofactor>
</comment>
<evidence type="ECO:0000259" key="3">
    <source>
        <dbReference type="Pfam" id="PF05970"/>
    </source>
</evidence>
<dbReference type="PANTHER" id="PTHR47642">
    <property type="entry name" value="ATP-DEPENDENT DNA HELICASE"/>
    <property type="match status" value="1"/>
</dbReference>
<protein>
    <recommendedName>
        <fullName evidence="1">ATP-dependent DNA helicase</fullName>
        <ecNumber evidence="1">5.6.2.3</ecNumber>
    </recommendedName>
</protein>
<dbReference type="PANTHER" id="PTHR47642:SF5">
    <property type="entry name" value="ATP-DEPENDENT DNA HELICASE"/>
    <property type="match status" value="1"/>
</dbReference>
<organism evidence="4 5">
    <name type="scientific">Candolleomyces aberdarensis</name>
    <dbReference type="NCBI Taxonomy" id="2316362"/>
    <lineage>
        <taxon>Eukaryota</taxon>
        <taxon>Fungi</taxon>
        <taxon>Dikarya</taxon>
        <taxon>Basidiomycota</taxon>
        <taxon>Agaricomycotina</taxon>
        <taxon>Agaricomycetes</taxon>
        <taxon>Agaricomycetidae</taxon>
        <taxon>Agaricales</taxon>
        <taxon>Agaricineae</taxon>
        <taxon>Psathyrellaceae</taxon>
        <taxon>Candolleomyces</taxon>
    </lineage>
</organism>
<name>A0A4Q2D3G3_9AGAR</name>